<dbReference type="OrthoDB" id="6123317at2759"/>
<keyword evidence="4" id="KW-1185">Reference proteome</keyword>
<accession>A0A6J8D5H6</accession>
<dbReference type="EMBL" id="CACVKT020006490">
    <property type="protein sequence ID" value="CAC5402374.1"/>
    <property type="molecule type" value="Genomic_DNA"/>
</dbReference>
<keyword evidence="2" id="KW-0472">Membrane</keyword>
<feature type="compositionally biased region" description="Basic residues" evidence="1">
    <location>
        <begin position="389"/>
        <end position="400"/>
    </location>
</feature>
<name>A0A6J8D5H6_MYTCO</name>
<reference evidence="3 4" key="1">
    <citation type="submission" date="2020-06" db="EMBL/GenBank/DDBJ databases">
        <authorList>
            <person name="Li R."/>
            <person name="Bekaert M."/>
        </authorList>
    </citation>
    <scope>NUCLEOTIDE SEQUENCE [LARGE SCALE GENOMIC DNA]</scope>
    <source>
        <strain evidence="4">wild</strain>
    </source>
</reference>
<gene>
    <name evidence="3" type="ORF">MCOR_36328</name>
</gene>
<keyword evidence="2" id="KW-0812">Transmembrane</keyword>
<dbReference type="Proteomes" id="UP000507470">
    <property type="component" value="Unassembled WGS sequence"/>
</dbReference>
<feature type="region of interest" description="Disordered" evidence="1">
    <location>
        <begin position="380"/>
        <end position="400"/>
    </location>
</feature>
<feature type="transmembrane region" description="Helical" evidence="2">
    <location>
        <begin position="215"/>
        <end position="232"/>
    </location>
</feature>
<evidence type="ECO:0000256" key="1">
    <source>
        <dbReference type="SAM" id="MobiDB-lite"/>
    </source>
</evidence>
<evidence type="ECO:0000313" key="3">
    <source>
        <dbReference type="EMBL" id="CAC5402374.1"/>
    </source>
</evidence>
<organism evidence="3 4">
    <name type="scientific">Mytilus coruscus</name>
    <name type="common">Sea mussel</name>
    <dbReference type="NCBI Taxonomy" id="42192"/>
    <lineage>
        <taxon>Eukaryota</taxon>
        <taxon>Metazoa</taxon>
        <taxon>Spiralia</taxon>
        <taxon>Lophotrochozoa</taxon>
        <taxon>Mollusca</taxon>
        <taxon>Bivalvia</taxon>
        <taxon>Autobranchia</taxon>
        <taxon>Pteriomorphia</taxon>
        <taxon>Mytilida</taxon>
        <taxon>Mytiloidea</taxon>
        <taxon>Mytilidae</taxon>
        <taxon>Mytilinae</taxon>
        <taxon>Mytilus</taxon>
    </lineage>
</organism>
<sequence>MNLLYSGVIYTCILAISVQAVVPRHLLMRARMSRTRNPQTSIKSRVDRALALFKPSGVGCCKLGEKTAKKKLSCHIHDPSRKKNMIQRINSAYTSSRLLVGKAEKCGVKYGKPFEKCCNYREDFYRDMHRCKINFSDRDDRRKCKTLVRDKSPATLRGSYVGWMDNRPKKTVVRYHDEDNCSKLKAIKQPKNDSYTGNRTPNSYQTILQLMEMNIIYLLMSFLWFPMDIVVGNRQHETKRKFPNNRLSSYLSKGGRLRLHHHRFPKHIVDEDLLEYKPGSRTGDIQGDGTPPGNILDNPDSNIQREICCTLGRASSTRRSSCSSRVYVRLVKQNLRLKLTSEQLGLQQKITDVDQYKCVLQHKSSFERCCLASKNNQNNKLTRQQQRTINRRRHRQHGNS</sequence>
<protein>
    <submittedName>
        <fullName evidence="3">Uncharacterized protein</fullName>
    </submittedName>
</protein>
<keyword evidence="2" id="KW-1133">Transmembrane helix</keyword>
<evidence type="ECO:0000256" key="2">
    <source>
        <dbReference type="SAM" id="Phobius"/>
    </source>
</evidence>
<evidence type="ECO:0000313" key="4">
    <source>
        <dbReference type="Proteomes" id="UP000507470"/>
    </source>
</evidence>
<dbReference type="AlphaFoldDB" id="A0A6J8D5H6"/>
<feature type="transmembrane region" description="Helical" evidence="2">
    <location>
        <begin position="6"/>
        <end position="27"/>
    </location>
</feature>
<proteinExistence type="predicted"/>